<name>A0A0L0FCF1_9EUKA</name>
<feature type="compositionally biased region" description="Polar residues" evidence="1">
    <location>
        <begin position="134"/>
        <end position="143"/>
    </location>
</feature>
<feature type="non-terminal residue" evidence="2">
    <location>
        <position position="1"/>
    </location>
</feature>
<feature type="region of interest" description="Disordered" evidence="1">
    <location>
        <begin position="37"/>
        <end position="60"/>
    </location>
</feature>
<feature type="compositionally biased region" description="Low complexity" evidence="1">
    <location>
        <begin position="251"/>
        <end position="260"/>
    </location>
</feature>
<evidence type="ECO:0000313" key="3">
    <source>
        <dbReference type="Proteomes" id="UP000054560"/>
    </source>
</evidence>
<gene>
    <name evidence="2" type="ORF">SARC_13008</name>
</gene>
<feature type="non-terminal residue" evidence="2">
    <location>
        <position position="389"/>
    </location>
</feature>
<evidence type="ECO:0000256" key="1">
    <source>
        <dbReference type="SAM" id="MobiDB-lite"/>
    </source>
</evidence>
<sequence length="389" mass="41855">MFPVPTQLSVHHSFLHTTRNEDIYTLEYISFTESPPMWNGADSGTVTTKKHGSDSESDSDNVATDLEYYRCPLCFHNVPVGNLNIHTLGCPGVCGGTTLENGEEKISSSDVEPDLNSNEETEVKQEAESDSETEVNGQTQTRPRIQRAPRGQGQTQPRIPAGQGNTQPRANNGTNNETGARVGIDVDDCSDSSDDVIFESVRIGAGGKGKAKARNTNTNLIDLISSDEEGKQPRSGAETGHGIRKRRSSESGHSTSSGSSIANAMHCNTRSNDKGKDKVDESGPNSEGGRRSGIDFDGRHSSSTHTRGGSSSRQSSSQNSNRSAQVEHSQGANSTGNTKQPSNRRTSARGNSVDVDMDVEMNASDTDCIDVDAVDNDSLSDWQMVRDRF</sequence>
<feature type="region of interest" description="Disordered" evidence="1">
    <location>
        <begin position="104"/>
        <end position="190"/>
    </location>
</feature>
<dbReference type="EMBL" id="KQ244401">
    <property type="protein sequence ID" value="KNC74445.1"/>
    <property type="molecule type" value="Genomic_DNA"/>
</dbReference>
<dbReference type="AlphaFoldDB" id="A0A0L0FCF1"/>
<reference evidence="2 3" key="1">
    <citation type="submission" date="2011-02" db="EMBL/GenBank/DDBJ databases">
        <title>The Genome Sequence of Sphaeroforma arctica JP610.</title>
        <authorList>
            <consortium name="The Broad Institute Genome Sequencing Platform"/>
            <person name="Russ C."/>
            <person name="Cuomo C."/>
            <person name="Young S.K."/>
            <person name="Zeng Q."/>
            <person name="Gargeya S."/>
            <person name="Alvarado L."/>
            <person name="Berlin A."/>
            <person name="Chapman S.B."/>
            <person name="Chen Z."/>
            <person name="Freedman E."/>
            <person name="Gellesch M."/>
            <person name="Goldberg J."/>
            <person name="Griggs A."/>
            <person name="Gujja S."/>
            <person name="Heilman E."/>
            <person name="Heiman D."/>
            <person name="Howarth C."/>
            <person name="Mehta T."/>
            <person name="Neiman D."/>
            <person name="Pearson M."/>
            <person name="Roberts A."/>
            <person name="Saif S."/>
            <person name="Shea T."/>
            <person name="Shenoy N."/>
            <person name="Sisk P."/>
            <person name="Stolte C."/>
            <person name="Sykes S."/>
            <person name="White J."/>
            <person name="Yandava C."/>
            <person name="Burger G."/>
            <person name="Gray M.W."/>
            <person name="Holland P.W.H."/>
            <person name="King N."/>
            <person name="Lang F.B.F."/>
            <person name="Roger A.J."/>
            <person name="Ruiz-Trillo I."/>
            <person name="Haas B."/>
            <person name="Nusbaum C."/>
            <person name="Birren B."/>
        </authorList>
    </citation>
    <scope>NUCLEOTIDE SEQUENCE [LARGE SCALE GENOMIC DNA]</scope>
    <source>
        <strain evidence="2 3">JP610</strain>
    </source>
</reference>
<feature type="compositionally biased region" description="Basic and acidic residues" evidence="1">
    <location>
        <begin position="271"/>
        <end position="281"/>
    </location>
</feature>
<keyword evidence="3" id="KW-1185">Reference proteome</keyword>
<dbReference type="RefSeq" id="XP_014148347.1">
    <property type="nucleotide sequence ID" value="XM_014292872.1"/>
</dbReference>
<accession>A0A0L0FCF1</accession>
<dbReference type="Proteomes" id="UP000054560">
    <property type="component" value="Unassembled WGS sequence"/>
</dbReference>
<proteinExistence type="predicted"/>
<feature type="compositionally biased region" description="Basic and acidic residues" evidence="1">
    <location>
        <begin position="288"/>
        <end position="300"/>
    </location>
</feature>
<evidence type="ECO:0000313" key="2">
    <source>
        <dbReference type="EMBL" id="KNC74445.1"/>
    </source>
</evidence>
<feature type="compositionally biased region" description="Polar residues" evidence="1">
    <location>
        <begin position="324"/>
        <end position="350"/>
    </location>
</feature>
<feature type="compositionally biased region" description="Acidic residues" evidence="1">
    <location>
        <begin position="111"/>
        <end position="120"/>
    </location>
</feature>
<feature type="compositionally biased region" description="Low complexity" evidence="1">
    <location>
        <begin position="301"/>
        <end position="323"/>
    </location>
</feature>
<feature type="compositionally biased region" description="Polar residues" evidence="1">
    <location>
        <begin position="152"/>
        <end position="178"/>
    </location>
</feature>
<feature type="region of interest" description="Disordered" evidence="1">
    <location>
        <begin position="223"/>
        <end position="355"/>
    </location>
</feature>
<protein>
    <submittedName>
        <fullName evidence="2">Uncharacterized protein</fullName>
    </submittedName>
</protein>
<dbReference type="GeneID" id="25913512"/>
<organism evidence="2 3">
    <name type="scientific">Sphaeroforma arctica JP610</name>
    <dbReference type="NCBI Taxonomy" id="667725"/>
    <lineage>
        <taxon>Eukaryota</taxon>
        <taxon>Ichthyosporea</taxon>
        <taxon>Ichthyophonida</taxon>
        <taxon>Sphaeroforma</taxon>
    </lineage>
</organism>